<dbReference type="EnsemblMetazoa" id="XM_001606208">
    <property type="protein sequence ID" value="XP_001606258"/>
    <property type="gene ID" value="LOC100122648"/>
</dbReference>
<dbReference type="AlphaFoldDB" id="A0A7M7LMH3"/>
<organism evidence="4 5">
    <name type="scientific">Nasonia vitripennis</name>
    <name type="common">Parasitic wasp</name>
    <dbReference type="NCBI Taxonomy" id="7425"/>
    <lineage>
        <taxon>Eukaryota</taxon>
        <taxon>Metazoa</taxon>
        <taxon>Ecdysozoa</taxon>
        <taxon>Arthropoda</taxon>
        <taxon>Hexapoda</taxon>
        <taxon>Insecta</taxon>
        <taxon>Pterygota</taxon>
        <taxon>Neoptera</taxon>
        <taxon>Endopterygota</taxon>
        <taxon>Hymenoptera</taxon>
        <taxon>Apocrita</taxon>
        <taxon>Proctotrupomorpha</taxon>
        <taxon>Chalcidoidea</taxon>
        <taxon>Pteromalidae</taxon>
        <taxon>Pteromalinae</taxon>
        <taxon>Nasonia</taxon>
    </lineage>
</organism>
<keyword evidence="3" id="KW-0732">Signal</keyword>
<feature type="chain" id="PRO_5029639509" evidence="3">
    <location>
        <begin position="28"/>
        <end position="490"/>
    </location>
</feature>
<reference evidence="4" key="1">
    <citation type="submission" date="2021-01" db="UniProtKB">
        <authorList>
            <consortium name="EnsemblMetazoa"/>
        </authorList>
    </citation>
    <scope>IDENTIFICATION</scope>
</reference>
<evidence type="ECO:0000256" key="2">
    <source>
        <dbReference type="SAM" id="Phobius"/>
    </source>
</evidence>
<gene>
    <name evidence="4" type="primary">100122648</name>
</gene>
<dbReference type="KEGG" id="nvi:100122648"/>
<dbReference type="PANTHER" id="PTHR16502">
    <property type="entry name" value="KERATINOCYTE-ASSOCIATED TRANSMEMBRANE PROTEIN 2"/>
    <property type="match status" value="1"/>
</dbReference>
<feature type="compositionally biased region" description="Basic and acidic residues" evidence="1">
    <location>
        <begin position="273"/>
        <end position="313"/>
    </location>
</feature>
<keyword evidence="2" id="KW-1133">Transmembrane helix</keyword>
<keyword evidence="5" id="KW-1185">Reference proteome</keyword>
<dbReference type="Pfam" id="PF17818">
    <property type="entry name" value="KCT2"/>
    <property type="match status" value="1"/>
</dbReference>
<feature type="region of interest" description="Disordered" evidence="1">
    <location>
        <begin position="205"/>
        <end position="392"/>
    </location>
</feature>
<dbReference type="InParanoid" id="A0A7M7LMH3"/>
<dbReference type="InterPro" id="IPR037645">
    <property type="entry name" value="KCT2"/>
</dbReference>
<evidence type="ECO:0000256" key="1">
    <source>
        <dbReference type="SAM" id="MobiDB-lite"/>
    </source>
</evidence>
<feature type="signal peptide" evidence="3">
    <location>
        <begin position="1"/>
        <end position="27"/>
    </location>
</feature>
<evidence type="ECO:0000313" key="5">
    <source>
        <dbReference type="Proteomes" id="UP000002358"/>
    </source>
</evidence>
<proteinExistence type="predicted"/>
<evidence type="ECO:0000313" key="4">
    <source>
        <dbReference type="EnsemblMetazoa" id="XP_001606258"/>
    </source>
</evidence>
<keyword evidence="2" id="KW-0812">Transmembrane</keyword>
<evidence type="ECO:0000256" key="3">
    <source>
        <dbReference type="SAM" id="SignalP"/>
    </source>
</evidence>
<sequence>MEKRVSRHYHLTVVLLICFASIYRVSSNPVETSKTASLLQKIAVCDTVNFVKNSSYVSKCDKFDYTTTINPNDKDAAMCMVVYDITTKICAYNSRTSIDSKLKVPDSSQQFDSEVKKLEPKPEESRLFIANHCKNITTILKKLNNIGIESSTDVVPFIKYVNSNLLTEPECPFTCHEVQGVNSFCMFFLWANELFSNVKPIKTPTKEEEASPVKQAPASVTNTQKQTVQQNTKTVVIDAKKKTNTVPNNETPANVDKKPAIDQTEKSLPVVSDTKKQEEAKQQPVDVQKDNKEVEQAKEPDVQKPIDEVKEDSIQLPAANEKTSSVASKALDNNAENPNIAQPEKANPEDFNSAEDTPMKKSDDADLEDARDGLDDKDPMDDGSFAANSMGNPQEILDNKKYYAQSSLGKEEDESHFFAYFSLLSLLCVGLYIGYHNKQKILAMVLEGRRSRRGRGSRRRPSTASYRKLDSNLEEAVTSQCNSNVTNVIY</sequence>
<dbReference type="OrthoDB" id="5846619at2759"/>
<keyword evidence="2" id="KW-0472">Membrane</keyword>
<dbReference type="Proteomes" id="UP000002358">
    <property type="component" value="Chromosome 5"/>
</dbReference>
<feature type="compositionally biased region" description="Low complexity" evidence="1">
    <location>
        <begin position="220"/>
        <end position="236"/>
    </location>
</feature>
<feature type="compositionally biased region" description="Basic and acidic residues" evidence="1">
    <location>
        <begin position="357"/>
        <end position="377"/>
    </location>
</feature>
<feature type="transmembrane region" description="Helical" evidence="2">
    <location>
        <begin position="417"/>
        <end position="435"/>
    </location>
</feature>
<feature type="compositionally biased region" description="Basic and acidic residues" evidence="1">
    <location>
        <begin position="255"/>
        <end position="265"/>
    </location>
</feature>
<accession>A0A7M7LMH3</accession>
<protein>
    <submittedName>
        <fullName evidence="4">Uncharacterized protein</fullName>
    </submittedName>
</protein>
<dbReference type="OMA" id="LMFYDIN"/>
<name>A0A7M7LMH3_NASVI</name>
<dbReference type="PANTHER" id="PTHR16502:SF0">
    <property type="entry name" value="KERATINOCYTE-ASSOCIATED TRANSMEMBRANE PROTEIN 2"/>
    <property type="match status" value="1"/>
</dbReference>